<dbReference type="AlphaFoldDB" id="A0A1I5JS55"/>
<dbReference type="SUPFAM" id="SSF51556">
    <property type="entry name" value="Metallo-dependent hydrolases"/>
    <property type="match status" value="1"/>
</dbReference>
<dbReference type="InterPro" id="IPR006680">
    <property type="entry name" value="Amidohydro-rel"/>
</dbReference>
<dbReference type="PANTHER" id="PTHR35563">
    <property type="entry name" value="BARREL METAL-DEPENDENT HYDROLASE, PUTATIVE (AFU_ORTHOLOGUE AFUA_1G16240)-RELATED"/>
    <property type="match status" value="1"/>
</dbReference>
<keyword evidence="3" id="KW-1185">Reference proteome</keyword>
<dbReference type="Pfam" id="PF04909">
    <property type="entry name" value="Amidohydro_2"/>
    <property type="match status" value="1"/>
</dbReference>
<dbReference type="RefSeq" id="WP_210186812.1">
    <property type="nucleotide sequence ID" value="NZ_FOVR01000012.1"/>
</dbReference>
<dbReference type="EMBL" id="FOVR01000012">
    <property type="protein sequence ID" value="SFO75674.1"/>
    <property type="molecule type" value="Genomic_DNA"/>
</dbReference>
<name>A0A1I5JS55_9HYPH</name>
<dbReference type="PANTHER" id="PTHR35563:SF2">
    <property type="entry name" value="BARREL METAL-DEPENDENT HYDROLASE, PUTATIVE (AFU_ORTHOLOGUE AFUA_1G16240)-RELATED"/>
    <property type="match status" value="1"/>
</dbReference>
<evidence type="ECO:0000313" key="3">
    <source>
        <dbReference type="Proteomes" id="UP000199236"/>
    </source>
</evidence>
<dbReference type="STRING" id="655353.SAMN04488056_11266"/>
<dbReference type="Proteomes" id="UP000199236">
    <property type="component" value="Unassembled WGS sequence"/>
</dbReference>
<feature type="domain" description="Amidohydrolase-related" evidence="1">
    <location>
        <begin position="11"/>
        <end position="267"/>
    </location>
</feature>
<dbReference type="GO" id="GO:0016787">
    <property type="term" value="F:hydrolase activity"/>
    <property type="evidence" value="ECO:0007669"/>
    <property type="project" value="UniProtKB-KW"/>
</dbReference>
<proteinExistence type="predicted"/>
<accession>A0A1I5JS55</accession>
<evidence type="ECO:0000259" key="1">
    <source>
        <dbReference type="Pfam" id="PF04909"/>
    </source>
</evidence>
<protein>
    <submittedName>
        <fullName evidence="2">Amidohydrolase</fullName>
    </submittedName>
</protein>
<organism evidence="2 3">
    <name type="scientific">Cohaesibacter marisflavi</name>
    <dbReference type="NCBI Taxonomy" id="655353"/>
    <lineage>
        <taxon>Bacteria</taxon>
        <taxon>Pseudomonadati</taxon>
        <taxon>Pseudomonadota</taxon>
        <taxon>Alphaproteobacteria</taxon>
        <taxon>Hyphomicrobiales</taxon>
        <taxon>Cohaesibacteraceae</taxon>
    </lineage>
</organism>
<dbReference type="InterPro" id="IPR052358">
    <property type="entry name" value="Aro_Compnd_Degr_Hydrolases"/>
</dbReference>
<sequence length="267" mass="29077">MANLSNSGMVCDCHIHSFFKRPAKTSGAYAPPLVDIADYAQEVAPLGIKRAVIIQASVDGTDNSRLVETLSQSVGLSLRGVAAINPETADLPALHAAGVSAIRIQDRARLGGSDLHTLPALGEVAAGLGWHIELNTEPRSFDDIASLMPKLPKAVLLVLDHIAHVDPDVPVDLQKLCRLMDTGRVWVKLSPTRVSRQIGHYDDLDTLVATIAQAYPDQCIWGSDWPHVMTKPPLPQIPPMLKLLQRVLSTEQYLACTWKNAEKLYGF</sequence>
<dbReference type="InterPro" id="IPR032466">
    <property type="entry name" value="Metal_Hydrolase"/>
</dbReference>
<keyword evidence="2" id="KW-0378">Hydrolase</keyword>
<reference evidence="2 3" key="1">
    <citation type="submission" date="2016-10" db="EMBL/GenBank/DDBJ databases">
        <authorList>
            <person name="de Groot N.N."/>
        </authorList>
    </citation>
    <scope>NUCLEOTIDE SEQUENCE [LARGE SCALE GENOMIC DNA]</scope>
    <source>
        <strain evidence="2 3">CGMCC 1.9157</strain>
    </source>
</reference>
<gene>
    <name evidence="2" type="ORF">SAMN04488056_11266</name>
</gene>
<dbReference type="Gene3D" id="3.20.20.140">
    <property type="entry name" value="Metal-dependent hydrolases"/>
    <property type="match status" value="1"/>
</dbReference>
<evidence type="ECO:0000313" key="2">
    <source>
        <dbReference type="EMBL" id="SFO75674.1"/>
    </source>
</evidence>